<organism evidence="1 2">
    <name type="scientific">Hypoxylon rubiginosum</name>
    <dbReference type="NCBI Taxonomy" id="110542"/>
    <lineage>
        <taxon>Eukaryota</taxon>
        <taxon>Fungi</taxon>
        <taxon>Dikarya</taxon>
        <taxon>Ascomycota</taxon>
        <taxon>Pezizomycotina</taxon>
        <taxon>Sordariomycetes</taxon>
        <taxon>Xylariomycetidae</taxon>
        <taxon>Xylariales</taxon>
        <taxon>Hypoxylaceae</taxon>
        <taxon>Hypoxylon</taxon>
    </lineage>
</organism>
<dbReference type="EMBL" id="MU394281">
    <property type="protein sequence ID" value="KAI6093263.1"/>
    <property type="molecule type" value="Genomic_DNA"/>
</dbReference>
<evidence type="ECO:0000313" key="1">
    <source>
        <dbReference type="EMBL" id="KAI6093263.1"/>
    </source>
</evidence>
<accession>A0ACC0DKZ4</accession>
<evidence type="ECO:0000313" key="2">
    <source>
        <dbReference type="Proteomes" id="UP001497680"/>
    </source>
</evidence>
<dbReference type="Proteomes" id="UP001497680">
    <property type="component" value="Unassembled WGS sequence"/>
</dbReference>
<gene>
    <name evidence="1" type="ORF">F4821DRAFT_222537</name>
</gene>
<protein>
    <submittedName>
        <fullName evidence="1">Ser-Thr-rich glycosyl-phosphatidyl-inositol-anchored membrane family-domain-containing protein</fullName>
    </submittedName>
</protein>
<reference evidence="1 2" key="1">
    <citation type="journal article" date="2022" name="New Phytol.">
        <title>Ecological generalism drives hyperdiversity of secondary metabolite gene clusters in xylarialean endophytes.</title>
        <authorList>
            <person name="Franco M.E.E."/>
            <person name="Wisecaver J.H."/>
            <person name="Arnold A.E."/>
            <person name="Ju Y.M."/>
            <person name="Slot J.C."/>
            <person name="Ahrendt S."/>
            <person name="Moore L.P."/>
            <person name="Eastman K.E."/>
            <person name="Scott K."/>
            <person name="Konkel Z."/>
            <person name="Mondo S.J."/>
            <person name="Kuo A."/>
            <person name="Hayes R.D."/>
            <person name="Haridas S."/>
            <person name="Andreopoulos B."/>
            <person name="Riley R."/>
            <person name="LaButti K."/>
            <person name="Pangilinan J."/>
            <person name="Lipzen A."/>
            <person name="Amirebrahimi M."/>
            <person name="Yan J."/>
            <person name="Adam C."/>
            <person name="Keymanesh K."/>
            <person name="Ng V."/>
            <person name="Louie K."/>
            <person name="Northen T."/>
            <person name="Drula E."/>
            <person name="Henrissat B."/>
            <person name="Hsieh H.M."/>
            <person name="Youens-Clark K."/>
            <person name="Lutzoni F."/>
            <person name="Miadlikowska J."/>
            <person name="Eastwood D.C."/>
            <person name="Hamelin R.C."/>
            <person name="Grigoriev I.V."/>
            <person name="U'Ren J.M."/>
        </authorList>
    </citation>
    <scope>NUCLEOTIDE SEQUENCE [LARGE SCALE GENOMIC DNA]</scope>
    <source>
        <strain evidence="1 2">ER1909</strain>
    </source>
</reference>
<comment type="caution">
    <text evidence="1">The sequence shown here is derived from an EMBL/GenBank/DDBJ whole genome shotgun (WGS) entry which is preliminary data.</text>
</comment>
<sequence>MKTAFLATFLAAIPAWVSAVMITNTNFDGVEAGKAFEVTWSDATGPVTLTLKDGPAENLNTVGEITSGETGESYTWIPDSSLPSGTYAIEISDGTDVNYSKQFDIAGGSASSSSAISTTSATSTSTVVSSTTASSTTSSASSTSSSASSSTSSGSITSSASSSTSSASKTSAASSSTSATVAPNTNAAQTAAPFVAPLLLALGAAFI</sequence>
<keyword evidence="2" id="KW-1185">Reference proteome</keyword>
<proteinExistence type="predicted"/>
<name>A0ACC0DKZ4_9PEZI</name>